<dbReference type="Proteomes" id="UP001150925">
    <property type="component" value="Unassembled WGS sequence"/>
</dbReference>
<feature type="region of interest" description="Disordered" evidence="2">
    <location>
        <begin position="708"/>
        <end position="820"/>
    </location>
</feature>
<feature type="compositionally biased region" description="Low complexity" evidence="2">
    <location>
        <begin position="648"/>
        <end position="658"/>
    </location>
</feature>
<evidence type="ECO:0000256" key="2">
    <source>
        <dbReference type="SAM" id="MobiDB-lite"/>
    </source>
</evidence>
<evidence type="ECO:0000313" key="4">
    <source>
        <dbReference type="Proteomes" id="UP001150925"/>
    </source>
</evidence>
<accession>A0A9W8AVJ1</accession>
<feature type="region of interest" description="Disordered" evidence="2">
    <location>
        <begin position="157"/>
        <end position="307"/>
    </location>
</feature>
<comment type="caution">
    <text evidence="3">The sequence shown here is derived from an EMBL/GenBank/DDBJ whole genome shotgun (WGS) entry which is preliminary data.</text>
</comment>
<reference evidence="3" key="1">
    <citation type="submission" date="2022-07" db="EMBL/GenBank/DDBJ databases">
        <title>Phylogenomic reconstructions and comparative analyses of Kickxellomycotina fungi.</title>
        <authorList>
            <person name="Reynolds N.K."/>
            <person name="Stajich J.E."/>
            <person name="Barry K."/>
            <person name="Grigoriev I.V."/>
            <person name="Crous P."/>
            <person name="Smith M.E."/>
        </authorList>
    </citation>
    <scope>NUCLEOTIDE SEQUENCE</scope>
    <source>
        <strain evidence="3">RSA 1196</strain>
    </source>
</reference>
<feature type="compositionally biased region" description="Polar residues" evidence="2">
    <location>
        <begin position="766"/>
        <end position="803"/>
    </location>
</feature>
<feature type="compositionally biased region" description="Low complexity" evidence="2">
    <location>
        <begin position="221"/>
        <end position="235"/>
    </location>
</feature>
<dbReference type="EMBL" id="JANBPY010000002">
    <property type="protein sequence ID" value="KAJ1970245.1"/>
    <property type="molecule type" value="Genomic_DNA"/>
</dbReference>
<feature type="compositionally biased region" description="Pro residues" evidence="2">
    <location>
        <begin position="276"/>
        <end position="297"/>
    </location>
</feature>
<feature type="compositionally biased region" description="Basic and acidic residues" evidence="2">
    <location>
        <begin position="184"/>
        <end position="217"/>
    </location>
</feature>
<proteinExistence type="predicted"/>
<name>A0A9W8AVJ1_9FUNG</name>
<evidence type="ECO:0000313" key="3">
    <source>
        <dbReference type="EMBL" id="KAJ1970245.1"/>
    </source>
</evidence>
<dbReference type="AlphaFoldDB" id="A0A9W8AVJ1"/>
<feature type="coiled-coil region" evidence="1">
    <location>
        <begin position="574"/>
        <end position="608"/>
    </location>
</feature>
<feature type="region of interest" description="Disordered" evidence="2">
    <location>
        <begin position="646"/>
        <end position="695"/>
    </location>
</feature>
<evidence type="ECO:0000256" key="1">
    <source>
        <dbReference type="SAM" id="Coils"/>
    </source>
</evidence>
<feature type="compositionally biased region" description="Polar residues" evidence="2">
    <location>
        <begin position="487"/>
        <end position="499"/>
    </location>
</feature>
<protein>
    <submittedName>
        <fullName evidence="3">Uncharacterized protein</fullName>
    </submittedName>
</protein>
<feature type="compositionally biased region" description="Low complexity" evidence="2">
    <location>
        <begin position="717"/>
        <end position="732"/>
    </location>
</feature>
<dbReference type="OrthoDB" id="5576603at2759"/>
<keyword evidence="1" id="KW-0175">Coiled coil</keyword>
<organism evidence="3 4">
    <name type="scientific">Dispira parvispora</name>
    <dbReference type="NCBI Taxonomy" id="1520584"/>
    <lineage>
        <taxon>Eukaryota</taxon>
        <taxon>Fungi</taxon>
        <taxon>Fungi incertae sedis</taxon>
        <taxon>Zoopagomycota</taxon>
        <taxon>Kickxellomycotina</taxon>
        <taxon>Dimargaritomycetes</taxon>
        <taxon>Dimargaritales</taxon>
        <taxon>Dimargaritaceae</taxon>
        <taxon>Dispira</taxon>
    </lineage>
</organism>
<feature type="compositionally biased region" description="Polar residues" evidence="2">
    <location>
        <begin position="733"/>
        <end position="743"/>
    </location>
</feature>
<sequence>MKVVKYKLGEFKVSGNQCLPFYLYTFPELANFLPPDKSSSPPPVYYCVQDICSIFLSKFPDYIQSCLPVLRHFDPFYVIRRQDGELYVSNTALLSISYKFPDQPHLGQLCRFRLEEYQRGQANTVLLSLNFSSICRPLSAVEEDLAIVEDEIQRNYRPPTTPVTAHNYPASHMTRGNTAQGLTGHHDGLHSPHYDPRDRGDSARAMNRDLSRSHDSVIPHAPGYPSAPRSAYPAPGVRPGQMRDYQHSSRRPSHPDGMLDGAPPRKRQRSILRPEAYPPLPSPHPPGVMHPPYPPARPRSNPSPNQVQFPEVALSASSPSHSRDTNSKNSLNLTVMTSHYEESAPSSGLGSDAPFSAPANGPLPSQRNTRPLAQTMAKPHSNPPVNAHGATNSTQNLPPPGLVLPSPRVVTASSLPAHMTGPPHSSTVGSPLRASHIPSTNGPTGPTHASRVQGGFSQGVSPPQDHRRVSDVGLPTPLSRDHRHSFPSVSKSPQNTASLPLSKPNHSHGEVAPGLVSRGEQELASYALTPAASVNTPVQLPPLQAGGFSRPRISSVDTVGAARGLTDRYMSEALDMVRNKVERLGSLERQLEQQIQQASQVLATLERRTRKIDAADDGSMEKTIWDNPRFWTQLEGVVTRVVRHTTDSSAGYSPSPSSKDLSRHSFSEKGQLTGSCSEDGVSGNGVAESAAGHGGPLDILAENACTERKSSHTYTLSNSQPSPPMSNASPSSLRSTPTCQVLQNGGAPEDKANYTPQAQGIAGTKDSITTGTDQPNSNIPKSLMSPNVPYNTNGSPVAATSTRSLASMATTNSTSSTPIG</sequence>
<keyword evidence="4" id="KW-1185">Reference proteome</keyword>
<gene>
    <name evidence="3" type="ORF">IWQ62_000072</name>
</gene>
<feature type="compositionally biased region" description="Low complexity" evidence="2">
    <location>
        <begin position="804"/>
        <end position="820"/>
    </location>
</feature>
<feature type="region of interest" description="Disordered" evidence="2">
    <location>
        <begin position="340"/>
        <end position="513"/>
    </location>
</feature>
<feature type="compositionally biased region" description="Polar residues" evidence="2">
    <location>
        <begin position="363"/>
        <end position="372"/>
    </location>
</feature>